<gene>
    <name evidence="1" type="ORF">SacglDRAFT_00059</name>
</gene>
<accession>I1CWF1</accession>
<dbReference type="OrthoDB" id="9865996at2"/>
<sequence length="229" mass="26449">MDTADDGSPAGGRARLIEIQQAQAWLALTRPEDYARWSRAVLVADLSEDGEAYERLQRETVALWREHRDDPMPAEDRRTVELAQAIAWLGDRHDATWVRATVLTVNQDERERDETQLIRYWRELRDGPELPGRVVGYVSSLARVREGRFEQAKDWHREHDPHQHSQWVTRRGYADTLGDEWNDDAALLRQWAKQRPDAAGLSLRERPARELSPFAASELDEDHGPARSL</sequence>
<dbReference type="STRING" id="928724.SacglDRAFT_00059"/>
<dbReference type="RefSeq" id="WP_005460717.1">
    <property type="nucleotide sequence ID" value="NZ_CM001484.1"/>
</dbReference>
<evidence type="ECO:0000313" key="1">
    <source>
        <dbReference type="EMBL" id="EIE97025.1"/>
    </source>
</evidence>
<keyword evidence="2" id="KW-1185">Reference proteome</keyword>
<organism evidence="1 2">
    <name type="scientific">Saccharomonospora glauca K62</name>
    <dbReference type="NCBI Taxonomy" id="928724"/>
    <lineage>
        <taxon>Bacteria</taxon>
        <taxon>Bacillati</taxon>
        <taxon>Actinomycetota</taxon>
        <taxon>Actinomycetes</taxon>
        <taxon>Pseudonocardiales</taxon>
        <taxon>Pseudonocardiaceae</taxon>
        <taxon>Saccharomonospora</taxon>
    </lineage>
</organism>
<dbReference type="eggNOG" id="ENOG50326CB">
    <property type="taxonomic scope" value="Bacteria"/>
</dbReference>
<evidence type="ECO:0000313" key="2">
    <source>
        <dbReference type="Proteomes" id="UP000005087"/>
    </source>
</evidence>
<dbReference type="EMBL" id="CM001484">
    <property type="protein sequence ID" value="EIE97025.1"/>
    <property type="molecule type" value="Genomic_DNA"/>
</dbReference>
<dbReference type="Proteomes" id="UP000005087">
    <property type="component" value="Chromosome"/>
</dbReference>
<reference evidence="2" key="2">
    <citation type="submission" date="2012-01" db="EMBL/GenBank/DDBJ databases">
        <title>Noncontiguous Finished sequence of chromosome of Saccharomonospora glauca K62.</title>
        <authorList>
            <consortium name="US DOE Joint Genome Institute"/>
            <person name="Lucas S."/>
            <person name="Han J."/>
            <person name="Lapidus A."/>
            <person name="Cheng J.-F."/>
            <person name="Goodwin L."/>
            <person name="Pitluck S."/>
            <person name="Peters L."/>
            <person name="Mikhailova N."/>
            <person name="Held B."/>
            <person name="Detter J.C."/>
            <person name="Han C."/>
            <person name="Tapia R."/>
            <person name="Land M."/>
            <person name="Hauser L."/>
            <person name="Kyrpides N."/>
            <person name="Ivanova N."/>
            <person name="Pagani I."/>
            <person name="Brambilla E.-M."/>
            <person name="Klenk H.-P."/>
            <person name="Woyke T."/>
        </authorList>
    </citation>
    <scope>NUCLEOTIDE SEQUENCE [LARGE SCALE GENOMIC DNA]</scope>
    <source>
        <strain evidence="2">K62</strain>
    </source>
</reference>
<name>I1CWF1_9PSEU</name>
<dbReference type="HOGENOM" id="CLU_1209100_0_0_11"/>
<dbReference type="AlphaFoldDB" id="I1CWF1"/>
<protein>
    <submittedName>
        <fullName evidence="1">Uncharacterized protein</fullName>
    </submittedName>
</protein>
<proteinExistence type="predicted"/>
<reference evidence="1 2" key="1">
    <citation type="submission" date="2011-09" db="EMBL/GenBank/DDBJ databases">
        <authorList>
            <consortium name="US DOE Joint Genome Institute (JGI-PGF)"/>
            <person name="Lucas S."/>
            <person name="Han J."/>
            <person name="Lapidus A."/>
            <person name="Cheng J.-F."/>
            <person name="Goodwin L."/>
            <person name="Pitluck S."/>
            <person name="Peters L."/>
            <person name="Land M.L."/>
            <person name="Hauser L."/>
            <person name="Brambilla E."/>
            <person name="Klenk H.-P."/>
            <person name="Woyke T.J."/>
        </authorList>
    </citation>
    <scope>NUCLEOTIDE SEQUENCE [LARGE SCALE GENOMIC DNA]</scope>
    <source>
        <strain evidence="1 2">K62</strain>
    </source>
</reference>